<dbReference type="PANTHER" id="PTHR38409">
    <property type="entry name" value="MDM10-COMPLEMENTING PROTEIN 1"/>
    <property type="match status" value="1"/>
</dbReference>
<dbReference type="InterPro" id="IPR039960">
    <property type="entry name" value="MCP1"/>
</dbReference>
<feature type="compositionally biased region" description="Low complexity" evidence="1">
    <location>
        <begin position="39"/>
        <end position="51"/>
    </location>
</feature>
<dbReference type="PANTHER" id="PTHR38409:SF1">
    <property type="entry name" value="MITOCHONDRIAL ADAPTER PROTEIN MCP1"/>
    <property type="match status" value="1"/>
</dbReference>
<sequence>MASASPLEPYNVWQDVPSSVTSKSNNIILSNIDDDDSDSTLTTTTTMSSSSASRGSPTRYSVQTIRQKKGRQLVSTMMGGSDDGDRSGSNGSTVGVVGGGLFPTAGTSSTVAFEETTEGDGESGGKKKTTITSTRTTTASSSPSKPSTPTAGDAGSQTSGAGTGPAGGHVGLGKSPLPHGGRRGFPSVGLYQGIGRVQAFSAMAFSTFAVIHLVPPMLASVGGVELANKALLWGRVYYQTYGLEQVLVSGSLLVHLGAGFCKAVIRLVWKVKSYYYRDSSSVAILGAIEEGGVGTIKESSTSTNGSGSNTTTIMTTTTKTTKSSTGGSGLDPDAFSDFAHERYASGTARCPGGLVDG</sequence>
<dbReference type="Proteomes" id="UP000823405">
    <property type="component" value="Unassembled WGS sequence"/>
</dbReference>
<feature type="compositionally biased region" description="Low complexity" evidence="1">
    <location>
        <begin position="299"/>
        <end position="325"/>
    </location>
</feature>
<proteinExistence type="predicted"/>
<evidence type="ECO:0000313" key="2">
    <source>
        <dbReference type="EMBL" id="KAG0312228.1"/>
    </source>
</evidence>
<dbReference type="GO" id="GO:0055088">
    <property type="term" value="P:lipid homeostasis"/>
    <property type="evidence" value="ECO:0007669"/>
    <property type="project" value="InterPro"/>
</dbReference>
<gene>
    <name evidence="2" type="ORF">BGZ97_011357</name>
</gene>
<comment type="caution">
    <text evidence="2">The sequence shown here is derived from an EMBL/GenBank/DDBJ whole genome shotgun (WGS) entry which is preliminary data.</text>
</comment>
<evidence type="ECO:0000256" key="1">
    <source>
        <dbReference type="SAM" id="MobiDB-lite"/>
    </source>
</evidence>
<feature type="compositionally biased region" description="Low complexity" evidence="1">
    <location>
        <begin position="130"/>
        <end position="160"/>
    </location>
</feature>
<feature type="compositionally biased region" description="Polar residues" evidence="1">
    <location>
        <begin position="52"/>
        <end position="65"/>
    </location>
</feature>
<dbReference type="OrthoDB" id="10259513at2759"/>
<protein>
    <recommendedName>
        <fullName evidence="4">Mitochondrial adapter protein MCP1 transmembrane domain-containing protein</fullName>
    </recommendedName>
</protein>
<keyword evidence="3" id="KW-1185">Reference proteome</keyword>
<dbReference type="AlphaFoldDB" id="A0A9P6UMZ3"/>
<reference evidence="2" key="1">
    <citation type="journal article" date="2020" name="Fungal Divers.">
        <title>Resolving the Mortierellaceae phylogeny through synthesis of multi-gene phylogenetics and phylogenomics.</title>
        <authorList>
            <person name="Vandepol N."/>
            <person name="Liber J."/>
            <person name="Desiro A."/>
            <person name="Na H."/>
            <person name="Kennedy M."/>
            <person name="Barry K."/>
            <person name="Grigoriev I.V."/>
            <person name="Miller A.N."/>
            <person name="O'Donnell K."/>
            <person name="Stajich J.E."/>
            <person name="Bonito G."/>
        </authorList>
    </citation>
    <scope>NUCLEOTIDE SEQUENCE</scope>
    <source>
        <strain evidence="2">NVP60</strain>
    </source>
</reference>
<feature type="region of interest" description="Disordered" evidence="1">
    <location>
        <begin position="296"/>
        <end position="328"/>
    </location>
</feature>
<evidence type="ECO:0000313" key="3">
    <source>
        <dbReference type="Proteomes" id="UP000823405"/>
    </source>
</evidence>
<evidence type="ECO:0008006" key="4">
    <source>
        <dbReference type="Google" id="ProtNLM"/>
    </source>
</evidence>
<feature type="region of interest" description="Disordered" evidence="1">
    <location>
        <begin position="29"/>
        <end position="178"/>
    </location>
</feature>
<dbReference type="EMBL" id="JAAAIN010000634">
    <property type="protein sequence ID" value="KAG0312228.1"/>
    <property type="molecule type" value="Genomic_DNA"/>
</dbReference>
<accession>A0A9P6UMZ3</accession>
<name>A0A9P6UMZ3_9FUNG</name>
<organism evidence="2 3">
    <name type="scientific">Linnemannia gamsii</name>
    <dbReference type="NCBI Taxonomy" id="64522"/>
    <lineage>
        <taxon>Eukaryota</taxon>
        <taxon>Fungi</taxon>
        <taxon>Fungi incertae sedis</taxon>
        <taxon>Mucoromycota</taxon>
        <taxon>Mortierellomycotina</taxon>
        <taxon>Mortierellomycetes</taxon>
        <taxon>Mortierellales</taxon>
        <taxon>Mortierellaceae</taxon>
        <taxon>Linnemannia</taxon>
    </lineage>
</organism>
<feature type="compositionally biased region" description="Gly residues" evidence="1">
    <location>
        <begin position="161"/>
        <end position="171"/>
    </location>
</feature>